<comment type="caution">
    <text evidence="2">The sequence shown here is derived from an EMBL/GenBank/DDBJ whole genome shotgun (WGS) entry which is preliminary data.</text>
</comment>
<evidence type="ECO:0000313" key="3">
    <source>
        <dbReference type="Proteomes" id="UP000191691"/>
    </source>
</evidence>
<name>A0A1V6Z723_PENNA</name>
<dbReference type="OMA" id="EWEFDIC"/>
<proteinExistence type="predicted"/>
<accession>A0A1V6Z723</accession>
<dbReference type="Proteomes" id="UP000191691">
    <property type="component" value="Unassembled WGS sequence"/>
</dbReference>
<feature type="region of interest" description="Disordered" evidence="1">
    <location>
        <begin position="1"/>
        <end position="22"/>
    </location>
</feature>
<evidence type="ECO:0000313" key="2">
    <source>
        <dbReference type="EMBL" id="OQE95318.1"/>
    </source>
</evidence>
<keyword evidence="3" id="KW-1185">Reference proteome</keyword>
<dbReference type="EMBL" id="MOOB01000002">
    <property type="protein sequence ID" value="OQE95318.1"/>
    <property type="molecule type" value="Genomic_DNA"/>
</dbReference>
<dbReference type="AlphaFoldDB" id="A0A1V6Z723"/>
<evidence type="ECO:0008006" key="4">
    <source>
        <dbReference type="Google" id="ProtNLM"/>
    </source>
</evidence>
<sequence>MSKRRQPSPSHPTTHHGDPERSFEPYKKAVILGLRWSNDDLDLVKPQAALLETFRIQCGFETASLVIPSTSSEEALNAISQTILELRQKYDMDRECTCHMATLFVIHYIGHGVSETEWEFDICGTRRPDAVRIPWSSIYIGMKSDVLILIDTSYSGNFLQPCHSLQRILQNNDHHAEYLFSTGNEISDQNGPTYDKNNNFTTRLTDLLYSVSPTPVTVAQLHEALCTQANDPSTKLRYTPQYMDCYKPSIIIQHVEKNDYIWKIENTTRKAQIPTGRALISVCILGNTVHGQVKEWQASLSTMDSDVTIEGVFNLQGYSLCLLSMPISLWNSFLHPGYNS</sequence>
<protein>
    <recommendedName>
        <fullName evidence="4">Caspase family p20 domain-containing protein</fullName>
    </recommendedName>
</protein>
<reference evidence="3" key="1">
    <citation type="journal article" date="2017" name="Nat. Microbiol.">
        <title>Global analysis of biosynthetic gene clusters reveals vast potential of secondary metabolite production in Penicillium species.</title>
        <authorList>
            <person name="Nielsen J.C."/>
            <person name="Grijseels S."/>
            <person name="Prigent S."/>
            <person name="Ji B."/>
            <person name="Dainat J."/>
            <person name="Nielsen K.F."/>
            <person name="Frisvad J.C."/>
            <person name="Workman M."/>
            <person name="Nielsen J."/>
        </authorList>
    </citation>
    <scope>NUCLEOTIDE SEQUENCE [LARGE SCALE GENOMIC DNA]</scope>
    <source>
        <strain evidence="3">IBT 13039</strain>
    </source>
</reference>
<organism evidence="2 3">
    <name type="scientific">Penicillium nalgiovense</name>
    <dbReference type="NCBI Taxonomy" id="60175"/>
    <lineage>
        <taxon>Eukaryota</taxon>
        <taxon>Fungi</taxon>
        <taxon>Dikarya</taxon>
        <taxon>Ascomycota</taxon>
        <taxon>Pezizomycotina</taxon>
        <taxon>Eurotiomycetes</taxon>
        <taxon>Eurotiomycetidae</taxon>
        <taxon>Eurotiales</taxon>
        <taxon>Aspergillaceae</taxon>
        <taxon>Penicillium</taxon>
    </lineage>
</organism>
<evidence type="ECO:0000256" key="1">
    <source>
        <dbReference type="SAM" id="MobiDB-lite"/>
    </source>
</evidence>
<gene>
    <name evidence="2" type="ORF">PENNAL_c0002G02501</name>
</gene>